<dbReference type="GO" id="GO:0160107">
    <property type="term" value="F:tRNA (adenine(58)-N1)-methyltransferase activity"/>
    <property type="evidence" value="ECO:0007669"/>
    <property type="project" value="InterPro"/>
</dbReference>
<protein>
    <submittedName>
        <fullName evidence="7">tRNA (Adenine-58-N(1)-) methyltransferase</fullName>
    </submittedName>
</protein>
<dbReference type="Pfam" id="PF08704">
    <property type="entry name" value="GCD14"/>
    <property type="match status" value="1"/>
</dbReference>
<dbReference type="CDD" id="cd02440">
    <property type="entry name" value="AdoMet_MTases"/>
    <property type="match status" value="1"/>
</dbReference>
<gene>
    <name evidence="7" type="ORF">EDD26_2350</name>
</gene>
<sequence>MMGRTGPFQWGDVVQVTGPKQRMNTIVLTEGKHLHTQHGSVPHEGFVGADDGSLVMVGEAPHLAIRPLLHDYVMSMPRGAAIIYPKDAAHIVGFADIHPDLTVVEAGVGSGALSLFLLRALHGTGRLVSFERREEFRAVAESNVTGFFGGRPDNWQTVLGDLAEELPAHVADGEADRVLLDMLAPWECVEATARALRPGGLVLCYVATVTQLSRTVEAIRADGRFTAPKSSETLVRGWHVEGLAVRPDHRMVAHTGFLMTARRVADGVDLPSFRRRAAKADFADADIEAWTPGAVGDRTPSDKRARRAARDARIQAEAITSGGRPAAAAPTAPSTPADPTPPDEAESAAQVD</sequence>
<keyword evidence="8" id="KW-1185">Reference proteome</keyword>
<proteinExistence type="predicted"/>
<dbReference type="PANTHER" id="PTHR12133:SF1">
    <property type="entry name" value="TRNA (ADENINE(58)-N(1))-METHYLTRANSFERASE, MITOCHONDRIAL"/>
    <property type="match status" value="1"/>
</dbReference>
<evidence type="ECO:0000256" key="3">
    <source>
        <dbReference type="ARBA" id="ARBA00022691"/>
    </source>
</evidence>
<dbReference type="InterPro" id="IPR049470">
    <property type="entry name" value="TRM61_C"/>
</dbReference>
<evidence type="ECO:0000259" key="6">
    <source>
        <dbReference type="Pfam" id="PF08704"/>
    </source>
</evidence>
<keyword evidence="3" id="KW-0949">S-adenosyl-L-methionine</keyword>
<feature type="region of interest" description="Disordered" evidence="5">
    <location>
        <begin position="292"/>
        <end position="352"/>
    </location>
</feature>
<feature type="compositionally biased region" description="Basic and acidic residues" evidence="5">
    <location>
        <begin position="299"/>
        <end position="314"/>
    </location>
</feature>
<dbReference type="Proteomes" id="UP000275456">
    <property type="component" value="Unassembled WGS sequence"/>
</dbReference>
<comment type="caution">
    <text evidence="7">The sequence shown here is derived from an EMBL/GenBank/DDBJ whole genome shotgun (WGS) entry which is preliminary data.</text>
</comment>
<dbReference type="InterPro" id="IPR014816">
    <property type="entry name" value="tRNA_MeTrfase_Gcd14"/>
</dbReference>
<dbReference type="GO" id="GO:0031515">
    <property type="term" value="C:tRNA (m1A) methyltransferase complex"/>
    <property type="evidence" value="ECO:0007669"/>
    <property type="project" value="InterPro"/>
</dbReference>
<dbReference type="Gene3D" id="3.40.50.150">
    <property type="entry name" value="Vaccinia Virus protein VP39"/>
    <property type="match status" value="1"/>
</dbReference>
<evidence type="ECO:0000256" key="1">
    <source>
        <dbReference type="ARBA" id="ARBA00022603"/>
    </source>
</evidence>
<feature type="compositionally biased region" description="Low complexity" evidence="5">
    <location>
        <begin position="325"/>
        <end position="335"/>
    </location>
</feature>
<evidence type="ECO:0000256" key="2">
    <source>
        <dbReference type="ARBA" id="ARBA00022679"/>
    </source>
</evidence>
<dbReference type="RefSeq" id="WP_425453445.1">
    <property type="nucleotide sequence ID" value="NZ_RKHJ01000001.1"/>
</dbReference>
<evidence type="ECO:0000256" key="5">
    <source>
        <dbReference type="SAM" id="MobiDB-lite"/>
    </source>
</evidence>
<dbReference type="InterPro" id="IPR029063">
    <property type="entry name" value="SAM-dependent_MTases_sf"/>
</dbReference>
<dbReference type="FunFam" id="3.40.50.150:FF:000019">
    <property type="entry name" value="tRNA (adenine(58)-N(1))-methyltransferase TrmI"/>
    <property type="match status" value="1"/>
</dbReference>
<accession>A0A3N2AV90</accession>
<evidence type="ECO:0000256" key="4">
    <source>
        <dbReference type="ARBA" id="ARBA00022694"/>
    </source>
</evidence>
<dbReference type="GO" id="GO:0030488">
    <property type="term" value="P:tRNA methylation"/>
    <property type="evidence" value="ECO:0007669"/>
    <property type="project" value="InterPro"/>
</dbReference>
<reference evidence="7 8" key="1">
    <citation type="submission" date="2018-11" db="EMBL/GenBank/DDBJ databases">
        <title>Sequencing the genomes of 1000 actinobacteria strains.</title>
        <authorList>
            <person name="Klenk H.-P."/>
        </authorList>
    </citation>
    <scope>NUCLEOTIDE SEQUENCE [LARGE SCALE GENOMIC DNA]</scope>
    <source>
        <strain evidence="7 8">DSM 9580</strain>
    </source>
</reference>
<organism evidence="7 8">
    <name type="scientific">Agrococcus jenensis</name>
    <dbReference type="NCBI Taxonomy" id="46353"/>
    <lineage>
        <taxon>Bacteria</taxon>
        <taxon>Bacillati</taxon>
        <taxon>Actinomycetota</taxon>
        <taxon>Actinomycetes</taxon>
        <taxon>Micrococcales</taxon>
        <taxon>Microbacteriaceae</taxon>
        <taxon>Agrococcus</taxon>
    </lineage>
</organism>
<feature type="domain" description="tRNA (adenine(58)-N(1))-methyltransferase catalytic subunit TRM61 C-terminal" evidence="6">
    <location>
        <begin position="74"/>
        <end position="241"/>
    </location>
</feature>
<dbReference type="EMBL" id="RKHJ01000001">
    <property type="protein sequence ID" value="ROR66954.1"/>
    <property type="molecule type" value="Genomic_DNA"/>
</dbReference>
<evidence type="ECO:0000313" key="8">
    <source>
        <dbReference type="Proteomes" id="UP000275456"/>
    </source>
</evidence>
<dbReference type="Gene3D" id="3.10.330.20">
    <property type="match status" value="1"/>
</dbReference>
<dbReference type="SUPFAM" id="SSF53335">
    <property type="entry name" value="S-adenosyl-L-methionine-dependent methyltransferases"/>
    <property type="match status" value="1"/>
</dbReference>
<dbReference type="AlphaFoldDB" id="A0A3N2AV90"/>
<evidence type="ECO:0000313" key="7">
    <source>
        <dbReference type="EMBL" id="ROR66954.1"/>
    </source>
</evidence>
<keyword evidence="4" id="KW-0819">tRNA processing</keyword>
<keyword evidence="2 7" id="KW-0808">Transferase</keyword>
<dbReference type="PROSITE" id="PS51620">
    <property type="entry name" value="SAM_TRM61"/>
    <property type="match status" value="1"/>
</dbReference>
<dbReference type="Pfam" id="PF14801">
    <property type="entry name" value="TrmI-like_N"/>
    <property type="match status" value="1"/>
</dbReference>
<keyword evidence="1 7" id="KW-0489">Methyltransferase</keyword>
<name>A0A3N2AV90_9MICO</name>
<dbReference type="PANTHER" id="PTHR12133">
    <property type="entry name" value="TRNA (ADENINE(58)-N(1))-METHYLTRANSFERASE"/>
    <property type="match status" value="1"/>
</dbReference>